<dbReference type="GO" id="GO:0009408">
    <property type="term" value="P:response to heat"/>
    <property type="evidence" value="ECO:0007669"/>
    <property type="project" value="InterPro"/>
</dbReference>
<reference evidence="15" key="2">
    <citation type="journal article" date="2021" name="PeerJ">
        <title>Extensive microbial diversity within the chicken gut microbiome revealed by metagenomics and culture.</title>
        <authorList>
            <person name="Gilroy R."/>
            <person name="Ravi A."/>
            <person name="Getino M."/>
            <person name="Pursley I."/>
            <person name="Horton D.L."/>
            <person name="Alikhan N.F."/>
            <person name="Baker D."/>
            <person name="Gharbi K."/>
            <person name="Hall N."/>
            <person name="Watson M."/>
            <person name="Adriaenssens E.M."/>
            <person name="Foster-Nyarko E."/>
            <person name="Jarju S."/>
            <person name="Secka A."/>
            <person name="Antonio M."/>
            <person name="Oren A."/>
            <person name="Chaudhuri R.R."/>
            <person name="La Ragione R."/>
            <person name="Hildebrand F."/>
            <person name="Pallen M.J."/>
        </authorList>
    </citation>
    <scope>NUCLEOTIDE SEQUENCE</scope>
    <source>
        <strain evidence="15">CHK193-30670</strain>
    </source>
</reference>
<feature type="repeat" description="CXXCXGXG motif" evidence="11">
    <location>
        <begin position="159"/>
        <end position="166"/>
    </location>
</feature>
<dbReference type="FunFam" id="2.60.260.20:FF:000005">
    <property type="entry name" value="Chaperone protein dnaJ 1, mitochondrial"/>
    <property type="match status" value="1"/>
</dbReference>
<evidence type="ECO:0000259" key="13">
    <source>
        <dbReference type="PROSITE" id="PS50076"/>
    </source>
</evidence>
<dbReference type="NCBIfam" id="NF008035">
    <property type="entry name" value="PRK10767.1"/>
    <property type="match status" value="1"/>
</dbReference>
<dbReference type="Pfam" id="PF00684">
    <property type="entry name" value="DnaJ_CXXCXGXG"/>
    <property type="match status" value="1"/>
</dbReference>
<dbReference type="Gene3D" id="6.20.20.10">
    <property type="match status" value="2"/>
</dbReference>
<feature type="binding site" evidence="11">
    <location>
        <position position="213"/>
    </location>
    <ligand>
        <name>Zn(2+)</name>
        <dbReference type="ChEBI" id="CHEBI:29105"/>
        <label>1</label>
    </ligand>
</feature>
<evidence type="ECO:0000313" key="16">
    <source>
        <dbReference type="Proteomes" id="UP000824074"/>
    </source>
</evidence>
<comment type="subunit">
    <text evidence="11">Homodimer.</text>
</comment>
<feature type="binding site" evidence="11">
    <location>
        <position position="173"/>
    </location>
    <ligand>
        <name>Zn(2+)</name>
        <dbReference type="ChEBI" id="CHEBI:29105"/>
        <label>2</label>
    </ligand>
</feature>
<evidence type="ECO:0000313" key="15">
    <source>
        <dbReference type="EMBL" id="HIU40589.1"/>
    </source>
</evidence>
<evidence type="ECO:0000256" key="7">
    <source>
        <dbReference type="ARBA" id="ARBA00023186"/>
    </source>
</evidence>
<dbReference type="InterPro" id="IPR001623">
    <property type="entry name" value="DnaJ_domain"/>
</dbReference>
<dbReference type="GO" id="GO:0005737">
    <property type="term" value="C:cytoplasm"/>
    <property type="evidence" value="ECO:0007669"/>
    <property type="project" value="UniProtKB-SubCell"/>
</dbReference>
<evidence type="ECO:0000256" key="11">
    <source>
        <dbReference type="HAMAP-Rule" id="MF_01152"/>
    </source>
</evidence>
<dbReference type="InterPro" id="IPR036410">
    <property type="entry name" value="HSP_DnaJ_Cys-rich_dom_sf"/>
</dbReference>
<feature type="repeat" description="CXXCXGXG motif" evidence="11">
    <location>
        <begin position="199"/>
        <end position="206"/>
    </location>
</feature>
<keyword evidence="2 11" id="KW-0479">Metal-binding</keyword>
<dbReference type="EMBL" id="DVMT01000048">
    <property type="protein sequence ID" value="HIU40589.1"/>
    <property type="molecule type" value="Genomic_DNA"/>
</dbReference>
<comment type="subcellular location">
    <subcellularLocation>
        <location evidence="11">Cytoplasm</location>
    </subcellularLocation>
</comment>
<keyword evidence="7 11" id="KW-0143">Chaperone</keyword>
<dbReference type="InterPro" id="IPR012724">
    <property type="entry name" value="DnaJ"/>
</dbReference>
<dbReference type="Pfam" id="PF01556">
    <property type="entry name" value="DnaJ_C"/>
    <property type="match status" value="1"/>
</dbReference>
<evidence type="ECO:0000256" key="3">
    <source>
        <dbReference type="ARBA" id="ARBA00022737"/>
    </source>
</evidence>
<gene>
    <name evidence="11 15" type="primary">dnaJ</name>
    <name evidence="15" type="ORF">IAB68_04750</name>
</gene>
<sequence length="380" mass="41062">MNKKDYYEVLGVSKDASEAEIKSAFRKLAKKYHPDVSKEPDAAEKFKEAQEAYAVLSDKDKRSRYDQFGHAAFDQNGGFGGAGGFSGFEDFDPSDILRDIFGQGFGFSGSSFFSGGGGRTSSRRTKTKGPDINVLFEMSFEEAAKGTSTTVELNIDDTCDVCGGHGGTGAKTCSTCNGTGYVRQEQRSILGAFVSQRVCPTCGGTGETYTNKCSSCKGTGKKRVKKKIVVNVPAGVDTGDHLRVAGKGPAGENGGPNGDVYIEIKVKDHPLFTRNSEDLYVTLPITFAEAALGCKKEVPTLDGNIILSVPSGTQTGDKQRIKGKGLKSPARRKTGDLYVVFKVITPTKLDRKQKKLFEDLNKTNLKTSDFDLYEKYVNEG</sequence>
<feature type="binding site" evidence="11">
    <location>
        <position position="159"/>
    </location>
    <ligand>
        <name>Zn(2+)</name>
        <dbReference type="ChEBI" id="CHEBI:29105"/>
        <label>1</label>
    </ligand>
</feature>
<dbReference type="PANTHER" id="PTHR43096:SF52">
    <property type="entry name" value="DNAJ HOMOLOG 1, MITOCHONDRIAL-RELATED"/>
    <property type="match status" value="1"/>
</dbReference>
<evidence type="ECO:0000256" key="5">
    <source>
        <dbReference type="ARBA" id="ARBA00022833"/>
    </source>
</evidence>
<dbReference type="Gene3D" id="1.10.287.110">
    <property type="entry name" value="DnaJ domain"/>
    <property type="match status" value="1"/>
</dbReference>
<comment type="caution">
    <text evidence="15">The sequence shown here is derived from an EMBL/GenBank/DDBJ whole genome shotgun (WGS) entry which is preliminary data.</text>
</comment>
<organism evidence="15 16">
    <name type="scientific">Candidatus Aphodocola excrementigallinarum</name>
    <dbReference type="NCBI Taxonomy" id="2840670"/>
    <lineage>
        <taxon>Bacteria</taxon>
        <taxon>Bacillati</taxon>
        <taxon>Bacillota</taxon>
        <taxon>Bacilli</taxon>
        <taxon>Candidatus Aphodocola</taxon>
    </lineage>
</organism>
<dbReference type="FunFam" id="1.10.287.110:FF:000034">
    <property type="entry name" value="Chaperone protein DnaJ"/>
    <property type="match status" value="1"/>
</dbReference>
<evidence type="ECO:0000256" key="10">
    <source>
        <dbReference type="ARBA" id="ARBA00067609"/>
    </source>
</evidence>
<dbReference type="Gene3D" id="2.60.260.20">
    <property type="entry name" value="Urease metallochaperone UreE, N-terminal domain"/>
    <property type="match status" value="2"/>
</dbReference>
<feature type="domain" description="J" evidence="13">
    <location>
        <begin position="5"/>
        <end position="69"/>
    </location>
</feature>
<dbReference type="AlphaFoldDB" id="A0A9D1IRF5"/>
<dbReference type="GO" id="GO:0005524">
    <property type="term" value="F:ATP binding"/>
    <property type="evidence" value="ECO:0007669"/>
    <property type="project" value="InterPro"/>
</dbReference>
<dbReference type="PROSITE" id="PS51188">
    <property type="entry name" value="ZF_CR"/>
    <property type="match status" value="1"/>
</dbReference>
<evidence type="ECO:0000259" key="14">
    <source>
        <dbReference type="PROSITE" id="PS51188"/>
    </source>
</evidence>
<dbReference type="Proteomes" id="UP000824074">
    <property type="component" value="Unassembled WGS sequence"/>
</dbReference>
<dbReference type="GO" id="GO:0031072">
    <property type="term" value="F:heat shock protein binding"/>
    <property type="evidence" value="ECO:0007669"/>
    <property type="project" value="InterPro"/>
</dbReference>
<proteinExistence type="inferred from homology"/>
<dbReference type="InterPro" id="IPR008971">
    <property type="entry name" value="HSP40/DnaJ_pept-bd"/>
</dbReference>
<keyword evidence="5 11" id="KW-0862">Zinc</keyword>
<keyword evidence="1 11" id="KW-0235">DNA replication</keyword>
<reference evidence="15" key="1">
    <citation type="submission" date="2020-10" db="EMBL/GenBank/DDBJ databases">
        <authorList>
            <person name="Gilroy R."/>
        </authorList>
    </citation>
    <scope>NUCLEOTIDE SEQUENCE</scope>
    <source>
        <strain evidence="15">CHK193-30670</strain>
    </source>
</reference>
<dbReference type="PRINTS" id="PR00625">
    <property type="entry name" value="JDOMAIN"/>
</dbReference>
<dbReference type="CDD" id="cd10719">
    <property type="entry name" value="DnaJ_zf"/>
    <property type="match status" value="1"/>
</dbReference>
<dbReference type="CDD" id="cd06257">
    <property type="entry name" value="DnaJ"/>
    <property type="match status" value="1"/>
</dbReference>
<dbReference type="InterPro" id="IPR002939">
    <property type="entry name" value="DnaJ_C"/>
</dbReference>
<dbReference type="FunFam" id="2.10.230.10:FF:000002">
    <property type="entry name" value="Molecular chaperone DnaJ"/>
    <property type="match status" value="1"/>
</dbReference>
<feature type="binding site" evidence="11">
    <location>
        <position position="202"/>
    </location>
    <ligand>
        <name>Zn(2+)</name>
        <dbReference type="ChEBI" id="CHEBI:29105"/>
        <label>2</label>
    </ligand>
</feature>
<dbReference type="Pfam" id="PF00226">
    <property type="entry name" value="DnaJ"/>
    <property type="match status" value="1"/>
</dbReference>
<evidence type="ECO:0000256" key="2">
    <source>
        <dbReference type="ARBA" id="ARBA00022723"/>
    </source>
</evidence>
<evidence type="ECO:0000256" key="12">
    <source>
        <dbReference type="PROSITE-ProRule" id="PRU00546"/>
    </source>
</evidence>
<comment type="domain">
    <text evidence="11">The J domain is necessary and sufficient to stimulate DnaK ATPase activity. Zinc center 1 plays an important role in the autonomous, DnaK-independent chaperone activity of DnaJ. Zinc center 2 is essential for interaction with DnaK and for DnaJ activity.</text>
</comment>
<comment type="cofactor">
    <cofactor evidence="11">
        <name>Zn(2+)</name>
        <dbReference type="ChEBI" id="CHEBI:29105"/>
    </cofactor>
    <text evidence="11">Binds 2 Zn(2+) ions per monomer.</text>
</comment>
<dbReference type="HAMAP" id="MF_01152">
    <property type="entry name" value="DnaJ"/>
    <property type="match status" value="1"/>
</dbReference>
<feature type="binding site" evidence="11">
    <location>
        <position position="162"/>
    </location>
    <ligand>
        <name>Zn(2+)</name>
        <dbReference type="ChEBI" id="CHEBI:29105"/>
        <label>1</label>
    </ligand>
</feature>
<dbReference type="GO" id="GO:0008270">
    <property type="term" value="F:zinc ion binding"/>
    <property type="evidence" value="ECO:0007669"/>
    <property type="project" value="UniProtKB-UniRule"/>
</dbReference>
<name>A0A9D1IRF5_9FIRM</name>
<evidence type="ECO:0000256" key="1">
    <source>
        <dbReference type="ARBA" id="ARBA00022705"/>
    </source>
</evidence>
<comment type="function">
    <text evidence="8 11">Participates actively in the response to hyperosmotic and heat shock by preventing the aggregation of stress-denatured proteins and by disaggregating proteins, also in an autonomous, DnaK-independent fashion. Unfolded proteins bind initially to DnaJ; upon interaction with the DnaJ-bound protein, DnaK hydrolyzes its bound ATP, resulting in the formation of a stable complex. GrpE releases ADP from DnaK; ATP binding to DnaK triggers the release of the substrate protein, thus completing the reaction cycle. Several rounds of ATP-dependent interactions between DnaJ, DnaK and GrpE are required for fully efficient folding. Also involved, together with DnaK and GrpE, in the DNA replication of plasmids through activation of initiation proteins.</text>
</comment>
<keyword evidence="6 11" id="KW-0346">Stress response</keyword>
<dbReference type="GO" id="GO:0006260">
    <property type="term" value="P:DNA replication"/>
    <property type="evidence" value="ECO:0007669"/>
    <property type="project" value="UniProtKB-KW"/>
</dbReference>
<feature type="binding site" evidence="11">
    <location>
        <position position="176"/>
    </location>
    <ligand>
        <name>Zn(2+)</name>
        <dbReference type="ChEBI" id="CHEBI:29105"/>
        <label>2</label>
    </ligand>
</feature>
<dbReference type="SUPFAM" id="SSF46565">
    <property type="entry name" value="Chaperone J-domain"/>
    <property type="match status" value="1"/>
</dbReference>
<protein>
    <recommendedName>
        <fullName evidence="10 11">Chaperone protein DnaJ</fullName>
    </recommendedName>
</protein>
<keyword evidence="3 11" id="KW-0677">Repeat</keyword>
<dbReference type="InterPro" id="IPR036869">
    <property type="entry name" value="J_dom_sf"/>
</dbReference>
<feature type="zinc finger region" description="CR-type" evidence="12">
    <location>
        <begin position="146"/>
        <end position="225"/>
    </location>
</feature>
<comment type="similarity">
    <text evidence="9 11">Belongs to the DnaJ family.</text>
</comment>
<feature type="binding site" evidence="11">
    <location>
        <position position="199"/>
    </location>
    <ligand>
        <name>Zn(2+)</name>
        <dbReference type="ChEBI" id="CHEBI:29105"/>
        <label>2</label>
    </ligand>
</feature>
<evidence type="ECO:0000256" key="4">
    <source>
        <dbReference type="ARBA" id="ARBA00022771"/>
    </source>
</evidence>
<feature type="repeat" description="CXXCXGXG motif" evidence="11">
    <location>
        <begin position="213"/>
        <end position="220"/>
    </location>
</feature>
<keyword evidence="11" id="KW-0963">Cytoplasm</keyword>
<dbReference type="CDD" id="cd10747">
    <property type="entry name" value="DnaJ_C"/>
    <property type="match status" value="1"/>
</dbReference>
<dbReference type="InterPro" id="IPR001305">
    <property type="entry name" value="HSP_DnaJ_Cys-rich_dom"/>
</dbReference>
<dbReference type="PROSITE" id="PS00636">
    <property type="entry name" value="DNAJ_1"/>
    <property type="match status" value="1"/>
</dbReference>
<evidence type="ECO:0000256" key="8">
    <source>
        <dbReference type="ARBA" id="ARBA00053423"/>
    </source>
</evidence>
<accession>A0A9D1IRF5</accession>
<dbReference type="InterPro" id="IPR018253">
    <property type="entry name" value="DnaJ_domain_CS"/>
</dbReference>
<evidence type="ECO:0000256" key="9">
    <source>
        <dbReference type="ARBA" id="ARBA00061004"/>
    </source>
</evidence>
<feature type="repeat" description="CXXCXGXG motif" evidence="11">
    <location>
        <begin position="173"/>
        <end position="180"/>
    </location>
</feature>
<dbReference type="SMART" id="SM00271">
    <property type="entry name" value="DnaJ"/>
    <property type="match status" value="1"/>
</dbReference>
<dbReference type="GO" id="GO:0051082">
    <property type="term" value="F:unfolded protein binding"/>
    <property type="evidence" value="ECO:0007669"/>
    <property type="project" value="UniProtKB-UniRule"/>
</dbReference>
<evidence type="ECO:0000256" key="6">
    <source>
        <dbReference type="ARBA" id="ARBA00023016"/>
    </source>
</evidence>
<dbReference type="PANTHER" id="PTHR43096">
    <property type="entry name" value="DNAJ HOMOLOG 1, MITOCHONDRIAL-RELATED"/>
    <property type="match status" value="1"/>
</dbReference>
<feature type="domain" description="CR-type" evidence="14">
    <location>
        <begin position="146"/>
        <end position="225"/>
    </location>
</feature>
<feature type="binding site" evidence="11">
    <location>
        <position position="216"/>
    </location>
    <ligand>
        <name>Zn(2+)</name>
        <dbReference type="ChEBI" id="CHEBI:29105"/>
        <label>1</label>
    </ligand>
</feature>
<dbReference type="GO" id="GO:0042026">
    <property type="term" value="P:protein refolding"/>
    <property type="evidence" value="ECO:0007669"/>
    <property type="project" value="TreeGrafter"/>
</dbReference>
<dbReference type="NCBIfam" id="TIGR02349">
    <property type="entry name" value="DnaJ_bact"/>
    <property type="match status" value="1"/>
</dbReference>
<dbReference type="SUPFAM" id="SSF49493">
    <property type="entry name" value="HSP40/DnaJ peptide-binding domain"/>
    <property type="match status" value="2"/>
</dbReference>
<dbReference type="PROSITE" id="PS50076">
    <property type="entry name" value="DNAJ_2"/>
    <property type="match status" value="1"/>
</dbReference>
<keyword evidence="4 11" id="KW-0863">Zinc-finger</keyword>
<dbReference type="SUPFAM" id="SSF57938">
    <property type="entry name" value="DnaJ/Hsp40 cysteine-rich domain"/>
    <property type="match status" value="1"/>
</dbReference>